<evidence type="ECO:0000313" key="3">
    <source>
        <dbReference type="EMBL" id="OXA49140.1"/>
    </source>
</evidence>
<feature type="chain" id="PRO_5012375422" evidence="2">
    <location>
        <begin position="19"/>
        <end position="693"/>
    </location>
</feature>
<proteinExistence type="predicted"/>
<keyword evidence="4" id="KW-1185">Reference proteome</keyword>
<organism evidence="3 4">
    <name type="scientific">Folsomia candida</name>
    <name type="common">Springtail</name>
    <dbReference type="NCBI Taxonomy" id="158441"/>
    <lineage>
        <taxon>Eukaryota</taxon>
        <taxon>Metazoa</taxon>
        <taxon>Ecdysozoa</taxon>
        <taxon>Arthropoda</taxon>
        <taxon>Hexapoda</taxon>
        <taxon>Collembola</taxon>
        <taxon>Entomobryomorpha</taxon>
        <taxon>Isotomoidea</taxon>
        <taxon>Isotomidae</taxon>
        <taxon>Proisotominae</taxon>
        <taxon>Folsomia</taxon>
    </lineage>
</organism>
<sequence>MLIQAFLLLNIFAHHSYLAILQLPPEYLQTEPNMDMRYELFPIFSNCVFNALSDYLRDPYSMFEVMNTINAPLILDSVNETSLGRYLPHEEISHNVQIPFHRAQKYSPSCFVQFVQYPNFKHTLALIRRLYELHNCNPHFLILDIFLESPLSVRSQLVEPLEIISGIVILTTEENSTFIVTYTGLLHVTMAVQSVPSLRRLHRTLHLDLKAVLVRYWHVQVPAPETKKSLAWKRFRMCSTYYNDFFTPHLFCVGYTLSDKYNYSICFRACQYPPIATICTDIPVGRDIIRNLFIRKTIPKHFLISYGMTYKVYKLTIYSKVGDFYLAKYLKPMNPIVWGSLPLVFVGVTKTVYILSKILLPRSQTFTIIWTLLAIFSILLEQPALDVTKAFIKLRHNISAMFLLIVWTVCTLFLSNWFKDDLVSCITMPDTPSTPTTVAGLFKSNMTLITTTYHLFNRERFSTLKDVILTDLVLSNVSGSGNYHETYRNKVLFLPEEIHLSVKNISQENTVRTGEHGMVKLPTSFASLDALSDSMSFRILMRNWTKYYIENKNVRDNPFTLFVPWFATRNYFTAEIFSRGVAALWESGIQEKWVSNSIKHIVLNGLLGTRRGRRNETVGRLYGMIVSGQFDRREMSENQFFPLGLNNLRIVFTLGVLLCVVATLIFLREILNFYRCTTRVEEVKVISRGLHNP</sequence>
<keyword evidence="1" id="KW-0812">Transmembrane</keyword>
<protein>
    <submittedName>
        <fullName evidence="3">Uncharacterized protein</fullName>
    </submittedName>
</protein>
<feature type="transmembrane region" description="Helical" evidence="1">
    <location>
        <begin position="397"/>
        <end position="418"/>
    </location>
</feature>
<keyword evidence="1" id="KW-1133">Transmembrane helix</keyword>
<dbReference type="Proteomes" id="UP000198287">
    <property type="component" value="Unassembled WGS sequence"/>
</dbReference>
<accession>A0A226DVM9</accession>
<keyword evidence="2" id="KW-0732">Signal</keyword>
<comment type="caution">
    <text evidence="3">The sequence shown here is derived from an EMBL/GenBank/DDBJ whole genome shotgun (WGS) entry which is preliminary data.</text>
</comment>
<name>A0A226DVM9_FOLCA</name>
<dbReference type="EMBL" id="LNIX01000010">
    <property type="protein sequence ID" value="OXA49140.1"/>
    <property type="molecule type" value="Genomic_DNA"/>
</dbReference>
<feature type="transmembrane region" description="Helical" evidence="1">
    <location>
        <begin position="336"/>
        <end position="355"/>
    </location>
</feature>
<feature type="transmembrane region" description="Helical" evidence="1">
    <location>
        <begin position="367"/>
        <end position="385"/>
    </location>
</feature>
<evidence type="ECO:0000313" key="4">
    <source>
        <dbReference type="Proteomes" id="UP000198287"/>
    </source>
</evidence>
<feature type="transmembrane region" description="Helical" evidence="1">
    <location>
        <begin position="648"/>
        <end position="667"/>
    </location>
</feature>
<dbReference type="OrthoDB" id="8298634at2759"/>
<gene>
    <name evidence="3" type="ORF">Fcan01_15995</name>
</gene>
<evidence type="ECO:0000256" key="1">
    <source>
        <dbReference type="SAM" id="Phobius"/>
    </source>
</evidence>
<keyword evidence="1" id="KW-0472">Membrane</keyword>
<evidence type="ECO:0000256" key="2">
    <source>
        <dbReference type="SAM" id="SignalP"/>
    </source>
</evidence>
<dbReference type="AlphaFoldDB" id="A0A226DVM9"/>
<feature type="signal peptide" evidence="2">
    <location>
        <begin position="1"/>
        <end position="18"/>
    </location>
</feature>
<reference evidence="3 4" key="1">
    <citation type="submission" date="2015-12" db="EMBL/GenBank/DDBJ databases">
        <title>The genome of Folsomia candida.</title>
        <authorList>
            <person name="Faddeeva A."/>
            <person name="Derks M.F."/>
            <person name="Anvar Y."/>
            <person name="Smit S."/>
            <person name="Van Straalen N."/>
            <person name="Roelofs D."/>
        </authorList>
    </citation>
    <scope>NUCLEOTIDE SEQUENCE [LARGE SCALE GENOMIC DNA]</scope>
    <source>
        <strain evidence="3 4">VU population</strain>
        <tissue evidence="3">Whole body</tissue>
    </source>
</reference>